<sequence>MKSLNEKEVIIGEDKREIGRFTVEELIFLFGFNYDGEYIYMIEREKEEPGSAKKDLLYMLNIFYTEGNNKSLDRPGAIAKKLYCKLNLMEDKDVLYIRKNLFGAESFIKTYGLLDFFDRGIVRDETKRLPVKDIVEKKNINVGKCPF</sequence>
<accession>A0A934HWL1</accession>
<dbReference type="EMBL" id="JAEEGB010000048">
    <property type="protein sequence ID" value="MBI6875600.1"/>
    <property type="molecule type" value="Genomic_DNA"/>
</dbReference>
<dbReference type="Proteomes" id="UP000622687">
    <property type="component" value="Unassembled WGS sequence"/>
</dbReference>
<organism evidence="1 2">
    <name type="scientific">Clostridium aciditolerans</name>
    <dbReference type="NCBI Taxonomy" id="339861"/>
    <lineage>
        <taxon>Bacteria</taxon>
        <taxon>Bacillati</taxon>
        <taxon>Bacillota</taxon>
        <taxon>Clostridia</taxon>
        <taxon>Eubacteriales</taxon>
        <taxon>Clostridiaceae</taxon>
        <taxon>Clostridium</taxon>
    </lineage>
</organism>
<evidence type="ECO:0000313" key="1">
    <source>
        <dbReference type="EMBL" id="MBI6875600.1"/>
    </source>
</evidence>
<evidence type="ECO:0000313" key="2">
    <source>
        <dbReference type="Proteomes" id="UP000622687"/>
    </source>
</evidence>
<name>A0A934HWL1_9CLOT</name>
<protein>
    <submittedName>
        <fullName evidence="1">Uncharacterized protein</fullName>
    </submittedName>
</protein>
<comment type="caution">
    <text evidence="1">The sequence shown here is derived from an EMBL/GenBank/DDBJ whole genome shotgun (WGS) entry which is preliminary data.</text>
</comment>
<dbReference type="AlphaFoldDB" id="A0A934HWL1"/>
<reference evidence="1" key="1">
    <citation type="submission" date="2020-12" db="EMBL/GenBank/DDBJ databases">
        <title>Clostridium thailandense sp. nov., a novel acetogenic bacterium isolated from peat land soil in Thailand.</title>
        <authorList>
            <person name="Chaikitkaew S."/>
            <person name="Birkeland N.K."/>
        </authorList>
    </citation>
    <scope>NUCLEOTIDE SEQUENCE</scope>
    <source>
        <strain evidence="1">DSM 17425</strain>
    </source>
</reference>
<gene>
    <name evidence="1" type="ORF">I6U51_23285</name>
</gene>
<proteinExistence type="predicted"/>
<dbReference type="RefSeq" id="WP_211144944.1">
    <property type="nucleotide sequence ID" value="NZ_JAEEGB010000048.1"/>
</dbReference>
<keyword evidence="2" id="KW-1185">Reference proteome</keyword>